<evidence type="ECO:0000256" key="1">
    <source>
        <dbReference type="SAM" id="MobiDB-lite"/>
    </source>
</evidence>
<evidence type="ECO:0008006" key="5">
    <source>
        <dbReference type="Google" id="ProtNLM"/>
    </source>
</evidence>
<feature type="transmembrane region" description="Helical" evidence="2">
    <location>
        <begin position="171"/>
        <end position="191"/>
    </location>
</feature>
<keyword evidence="2" id="KW-1133">Transmembrane helix</keyword>
<feature type="transmembrane region" description="Helical" evidence="2">
    <location>
        <begin position="92"/>
        <end position="115"/>
    </location>
</feature>
<evidence type="ECO:0000256" key="2">
    <source>
        <dbReference type="SAM" id="Phobius"/>
    </source>
</evidence>
<accession>A0A8J6C6C7</accession>
<dbReference type="Proteomes" id="UP000751190">
    <property type="component" value="Unassembled WGS sequence"/>
</dbReference>
<proteinExistence type="predicted"/>
<reference evidence="3" key="1">
    <citation type="submission" date="2021-05" db="EMBL/GenBank/DDBJ databases">
        <title>The genome of the haptophyte Pavlova lutheri (Diacronema luteri, Pavlovales) - a model for lipid biosynthesis in eukaryotic algae.</title>
        <authorList>
            <person name="Hulatt C.J."/>
            <person name="Posewitz M.C."/>
        </authorList>
    </citation>
    <scope>NUCLEOTIDE SEQUENCE</scope>
    <source>
        <strain evidence="3">NIVA-4/92</strain>
    </source>
</reference>
<gene>
    <name evidence="3" type="ORF">KFE25_004943</name>
</gene>
<feature type="compositionally biased region" description="Basic and acidic residues" evidence="1">
    <location>
        <begin position="539"/>
        <end position="548"/>
    </location>
</feature>
<keyword evidence="4" id="KW-1185">Reference proteome</keyword>
<feature type="transmembrane region" description="Helical" evidence="2">
    <location>
        <begin position="63"/>
        <end position="85"/>
    </location>
</feature>
<organism evidence="3 4">
    <name type="scientific">Diacronema lutheri</name>
    <name type="common">Unicellular marine alga</name>
    <name type="synonym">Monochrysis lutheri</name>
    <dbReference type="NCBI Taxonomy" id="2081491"/>
    <lineage>
        <taxon>Eukaryota</taxon>
        <taxon>Haptista</taxon>
        <taxon>Haptophyta</taxon>
        <taxon>Pavlovophyceae</taxon>
        <taxon>Pavlovales</taxon>
        <taxon>Pavlovaceae</taxon>
        <taxon>Diacronema</taxon>
    </lineage>
</organism>
<feature type="transmembrane region" description="Helical" evidence="2">
    <location>
        <begin position="211"/>
        <end position="229"/>
    </location>
</feature>
<dbReference type="AlphaFoldDB" id="A0A8J6C6C7"/>
<protein>
    <recommendedName>
        <fullName evidence="5">TIR domain-containing protein</fullName>
    </recommendedName>
</protein>
<keyword evidence="2" id="KW-0472">Membrane</keyword>
<comment type="caution">
    <text evidence="3">The sequence shown here is derived from an EMBL/GenBank/DDBJ whole genome shotgun (WGS) entry which is preliminary data.</text>
</comment>
<feature type="compositionally biased region" description="Basic residues" evidence="1">
    <location>
        <begin position="326"/>
        <end position="338"/>
    </location>
</feature>
<feature type="region of interest" description="Disordered" evidence="1">
    <location>
        <begin position="319"/>
        <end position="347"/>
    </location>
</feature>
<dbReference type="OrthoDB" id="423576at2759"/>
<dbReference type="EMBL" id="JAGTXO010000016">
    <property type="protein sequence ID" value="KAG8463432.1"/>
    <property type="molecule type" value="Genomic_DNA"/>
</dbReference>
<evidence type="ECO:0000313" key="4">
    <source>
        <dbReference type="Proteomes" id="UP000751190"/>
    </source>
</evidence>
<evidence type="ECO:0000313" key="3">
    <source>
        <dbReference type="EMBL" id="KAG8463432.1"/>
    </source>
</evidence>
<name>A0A8J6C6C7_DIALT</name>
<feature type="region of interest" description="Disordered" evidence="1">
    <location>
        <begin position="539"/>
        <end position="619"/>
    </location>
</feature>
<keyword evidence="2" id="KW-0812">Transmembrane</keyword>
<sequence>MAEGTPKGAASSRIIDRIDSLRREGRRRRLFTQLPPLLCGVGAAAAGSVLCGVFFAQRAAERAYSLLLAGLAGMHIGPWLMALSLRPMDSGALMATIGACLVVLIMGTGGSLAVIVRSVRDGVINDVHGSVLTLANALWLAGAGIAAGEWSHSLHAHVRMDEPPQRTVRRLWRGMGIFQLLAACSYTTLAILTLSLPRELRPGAPFDAVDAPLLVALAVGTVVLGRLALWDRLTMRVNELLSRIGEGVSAAAGIAELIGDTLTQKQLLERAVSSFLHPEAADGALDAIGEGGASACAQAERGVPDRVAAPHQARRCSLLPSEHSRHATPRALKARRPSTRQPSEAEAARDAAELLAISEPASFSDVDVFISHSWSDDADAKWVALQAWRARFVAKRGREPRAWFDRLCIPQTEVKATLPCLPLFLAGCNQLLAVHGPTYFSRLWCVLELHIFHQMGGSTNNIRFIRLAPPGPRLSSDWPPPPPPIRAEYEPIEFDARLAETTLAEDKARLLAVIEAGGDGINTFNAWVAERMREAFKSEQAEHLRQTSEDDISLQRSERQAQRRFMPSPPVSPSEKRRQSKRPWIHARLDGSPSTSRSWRSTRDLDACWNATPTSERQQ</sequence>
<feature type="transmembrane region" description="Helical" evidence="2">
    <location>
        <begin position="36"/>
        <end position="57"/>
    </location>
</feature>